<name>A0A6J8CH41_MYTCO</name>
<dbReference type="EMBL" id="CACVKT020005320">
    <property type="protein sequence ID" value="CAC5394609.1"/>
    <property type="molecule type" value="Genomic_DNA"/>
</dbReference>
<evidence type="ECO:0000313" key="2">
    <source>
        <dbReference type="Proteomes" id="UP000507470"/>
    </source>
</evidence>
<dbReference type="AlphaFoldDB" id="A0A6J8CH41"/>
<proteinExistence type="predicted"/>
<accession>A0A6J8CH41</accession>
<dbReference type="Proteomes" id="UP000507470">
    <property type="component" value="Unassembled WGS sequence"/>
</dbReference>
<keyword evidence="2" id="KW-1185">Reference proteome</keyword>
<evidence type="ECO:0000313" key="1">
    <source>
        <dbReference type="EMBL" id="CAC5394609.1"/>
    </source>
</evidence>
<dbReference type="Gene3D" id="1.10.1170.10">
    <property type="entry name" value="Inhibitor Of Apoptosis Protein (2mihbC-IAP-1), Chain A"/>
    <property type="match status" value="1"/>
</dbReference>
<protein>
    <submittedName>
        <fullName evidence="1">Uncharacterized protein</fullName>
    </submittedName>
</protein>
<dbReference type="InterPro" id="IPR001370">
    <property type="entry name" value="BIR_rpt"/>
</dbReference>
<sequence>MYFEELKDLRERYQALSLRSGDSSQITNPIVFPGYQQLQKQRSEILPSGQYQTFTGQDSDNDGQQAFVDRSGNNLSNTESDLYEIAKRVHEQQKRRYLFTDLSDKNNNECLVIEHKRKNPPKYGTYSNEDVRCKSYQGWKSECERPTMHFAKSGFFYRGFGDMTTCFQCGLTKERKEYYLVKISSQKRTLDSSSQNKIKLK</sequence>
<organism evidence="1 2">
    <name type="scientific">Mytilus coruscus</name>
    <name type="common">Sea mussel</name>
    <dbReference type="NCBI Taxonomy" id="42192"/>
    <lineage>
        <taxon>Eukaryota</taxon>
        <taxon>Metazoa</taxon>
        <taxon>Spiralia</taxon>
        <taxon>Lophotrochozoa</taxon>
        <taxon>Mollusca</taxon>
        <taxon>Bivalvia</taxon>
        <taxon>Autobranchia</taxon>
        <taxon>Pteriomorphia</taxon>
        <taxon>Mytilida</taxon>
        <taxon>Mytiloidea</taxon>
        <taxon>Mytilidae</taxon>
        <taxon>Mytilinae</taxon>
        <taxon>Mytilus</taxon>
    </lineage>
</organism>
<dbReference type="Pfam" id="PF00653">
    <property type="entry name" value="BIR"/>
    <property type="match status" value="1"/>
</dbReference>
<dbReference type="SUPFAM" id="SSF57924">
    <property type="entry name" value="Inhibitor of apoptosis (IAP) repeat"/>
    <property type="match status" value="1"/>
</dbReference>
<gene>
    <name evidence="1" type="ORF">MCOR_29341</name>
</gene>
<dbReference type="OrthoDB" id="10360544at2759"/>
<reference evidence="1 2" key="1">
    <citation type="submission" date="2020-06" db="EMBL/GenBank/DDBJ databases">
        <authorList>
            <person name="Li R."/>
            <person name="Bekaert M."/>
        </authorList>
    </citation>
    <scope>NUCLEOTIDE SEQUENCE [LARGE SCALE GENOMIC DNA]</scope>
    <source>
        <strain evidence="2">wild</strain>
    </source>
</reference>
<dbReference type="PROSITE" id="PS50143">
    <property type="entry name" value="BIR_REPEAT_2"/>
    <property type="match status" value="1"/>
</dbReference>